<evidence type="ECO:0000256" key="1">
    <source>
        <dbReference type="SAM" id="Coils"/>
    </source>
</evidence>
<dbReference type="EMBL" id="JAHBCL010000019">
    <property type="protein sequence ID" value="MBS7527327.1"/>
    <property type="molecule type" value="Genomic_DNA"/>
</dbReference>
<feature type="region of interest" description="Disordered" evidence="2">
    <location>
        <begin position="1"/>
        <end position="21"/>
    </location>
</feature>
<accession>A0ABS5PTF5</accession>
<protein>
    <submittedName>
        <fullName evidence="3">Type VI-C CRISPR-associated RNA-guided ribonuclease Cas13c</fullName>
    </submittedName>
</protein>
<proteinExistence type="predicted"/>
<evidence type="ECO:0000256" key="2">
    <source>
        <dbReference type="SAM" id="MobiDB-lite"/>
    </source>
</evidence>
<sequence length="1241" mass="145993">MMQDSAAKQNNGSDKKNGGKQNKNSIVRIVISNFDHEMIKEIKVLYEKQGGVDTLRIDAMKLLAIDTADSGMIQFQEVVGITPNRIEDRVMRYQPPEITYDFDGDTPYLTVTKVISESNDRANRKYKIMGTWRRTNNGEIEVTVTVEDKKKHQRAQSMRNNRKASSLSSRVLLNEAFQNNISIILRRSEYDTFNRTQIDSRMVYKVKRFMTYRSQLSYYLNMINAMIMTMVNDKRLDAIGIENDDAPELRRLYQSGKTRELDEIWEIVDSEHKANNKANKKANKAKDLTSEDIEILYKGLTKAFNNRIEPFIEHQHQHIENLKSAADNVYDNEVKKIKKSDRDDAQKEVAIKSCEIERDKKLAALPVYIDKDGFNISEDDVRKIIAVFSSIRHGVMHYEYHLFDDLITGNTIALMQHKTFDINNLELDLFDVLDASYDIKISHDTTYLTSNDKEMFFGANQSLIEMNRTYRQVCDHKNGFNAFINGYFVQDGVENIEVKQIIKDDFEYQIRKAENYIKYLKNNKKNTKSAEHKLKVLREWLETSDGEVYFQDIHLSKKYKALYNAHKERVAELQQVMHQPMRKLEIAELNNAINQQKEKMEKMTKANAKWRLYYKLRVAFGYLEEAYNLNYERFKDEFNTDTPSFIGRQRTRASENAYSKEVNAYLDTSLYKRPKNVPYQSSENNRLQRFINFCDTVPRLKQSIFDESPLLKIYVLFLLFLPKEVRGDFLGFVKHHYYELKNVDFMSTAYDPENPKDQFFHKMRLIEKHLRHYNLFDFKLEDYWQFSYHNDELEKLQAYVLKEIIDDRAISNEIINTFNLNGMIIRPFLKVYDNIYQLCNMIELKALLKIANQDVDGKGPLKTIGDAMKVVGKGHLNFNELMKTVVEMEGEREYITKEYDENKNNKNKKKNEIYNSAIKMRNKISHFDTVFLFSKFLGFEKTEADSIQKHVKNLMLLYEVLSLKQENLDDFIINDYLMQYDQVLHYLKKSAVVEDNTEIKNRFSKKQKNKIKREEDKRDVITAFNDFKQLSSYLDDEEALKKTLMGEIDEHPDIILDAWIPFKRGKDTALQLKDMTIAERKKNINTIIRELKKDQSDERGALLSKLNRAIKEKVYEMIATDRYYIFNIDVYTLVHRAGVKVDDPDTDLKQVVQLYFDQNGLLQNPWIEQIPHKIKKYDASLLDEFKGEGIRIMHKPLPYTLDVTQEEVKACADKCGWTHFIVLGSVAFPVNLNEKSVFKMR</sequence>
<keyword evidence="1" id="KW-0175">Coiled coil</keyword>
<comment type="caution">
    <text evidence="3">The sequence shown here is derived from an EMBL/GenBank/DDBJ whole genome shotgun (WGS) entry which is preliminary data.</text>
</comment>
<feature type="coiled-coil region" evidence="1">
    <location>
        <begin position="556"/>
        <end position="609"/>
    </location>
</feature>
<reference evidence="3 4" key="1">
    <citation type="submission" date="2021-05" db="EMBL/GenBank/DDBJ databases">
        <title>Fusibacter ferrireducens sp. nov., an anaerobic, sulfur- and Fe-reducing bacterium isolated from the mangrove sediment.</title>
        <authorList>
            <person name="Qiu D."/>
        </authorList>
    </citation>
    <scope>NUCLEOTIDE SEQUENCE [LARGE SCALE GENOMIC DNA]</scope>
    <source>
        <strain evidence="3 4">DSM 12116</strain>
    </source>
</reference>
<gene>
    <name evidence="3" type="primary">cas13c</name>
    <name evidence="3" type="ORF">KHM83_11605</name>
</gene>
<keyword evidence="4" id="KW-1185">Reference proteome</keyword>
<dbReference type="NCBIfam" id="NF038193">
    <property type="entry name" value="VI_Cas13c"/>
    <property type="match status" value="1"/>
</dbReference>
<dbReference type="RefSeq" id="WP_213237188.1">
    <property type="nucleotide sequence ID" value="NZ_JAHBCL010000019.1"/>
</dbReference>
<feature type="compositionally biased region" description="Polar residues" evidence="2">
    <location>
        <begin position="1"/>
        <end position="12"/>
    </location>
</feature>
<dbReference type="Proteomes" id="UP000746471">
    <property type="component" value="Unassembled WGS sequence"/>
</dbReference>
<evidence type="ECO:0000313" key="3">
    <source>
        <dbReference type="EMBL" id="MBS7527327.1"/>
    </source>
</evidence>
<evidence type="ECO:0000313" key="4">
    <source>
        <dbReference type="Proteomes" id="UP000746471"/>
    </source>
</evidence>
<organism evidence="3 4">
    <name type="scientific">Fusibacter paucivorans</name>
    <dbReference type="NCBI Taxonomy" id="76009"/>
    <lineage>
        <taxon>Bacteria</taxon>
        <taxon>Bacillati</taxon>
        <taxon>Bacillota</taxon>
        <taxon>Clostridia</taxon>
        <taxon>Eubacteriales</taxon>
        <taxon>Eubacteriales Family XII. Incertae Sedis</taxon>
        <taxon>Fusibacter</taxon>
    </lineage>
</organism>
<name>A0ABS5PTF5_9FIRM</name>